<dbReference type="Pfam" id="PF01061">
    <property type="entry name" value="ABC2_membrane"/>
    <property type="match status" value="1"/>
</dbReference>
<feature type="domain" description="ABC transporter" evidence="10">
    <location>
        <begin position="1"/>
        <end position="220"/>
    </location>
</feature>
<evidence type="ECO:0000313" key="11">
    <source>
        <dbReference type="EMBL" id="EGC39255.1"/>
    </source>
</evidence>
<keyword evidence="3 9" id="KW-0812">Transmembrane</keyword>
<gene>
    <name evidence="11" type="primary">ABCG27</name>
    <name evidence="11" type="ORF">DICPUDRAFT_27275</name>
</gene>
<dbReference type="SUPFAM" id="SSF52540">
    <property type="entry name" value="P-loop containing nucleoside triphosphate hydrolases"/>
    <property type="match status" value="1"/>
</dbReference>
<feature type="compositionally biased region" description="Low complexity" evidence="8">
    <location>
        <begin position="268"/>
        <end position="282"/>
    </location>
</feature>
<keyword evidence="7 9" id="KW-0472">Membrane</keyword>
<comment type="subcellular location">
    <subcellularLocation>
        <location evidence="1">Membrane</location>
        <topology evidence="1">Multi-pass membrane protein</topology>
    </subcellularLocation>
</comment>
<keyword evidence="4" id="KW-0547">Nucleotide-binding</keyword>
<feature type="transmembrane region" description="Helical" evidence="9">
    <location>
        <begin position="475"/>
        <end position="497"/>
    </location>
</feature>
<dbReference type="VEuPathDB" id="AmoebaDB:DICPUDRAFT_27275"/>
<dbReference type="InterPro" id="IPR003593">
    <property type="entry name" value="AAA+_ATPase"/>
</dbReference>
<keyword evidence="2" id="KW-0813">Transport</keyword>
<feature type="transmembrane region" description="Helical" evidence="9">
    <location>
        <begin position="448"/>
        <end position="468"/>
    </location>
</feature>
<dbReference type="PANTHER" id="PTHR48041:SF139">
    <property type="entry name" value="PROTEIN SCARLET"/>
    <property type="match status" value="1"/>
</dbReference>
<dbReference type="InterPro" id="IPR003439">
    <property type="entry name" value="ABC_transporter-like_ATP-bd"/>
</dbReference>
<evidence type="ECO:0000313" key="12">
    <source>
        <dbReference type="Proteomes" id="UP000001064"/>
    </source>
</evidence>
<keyword evidence="5" id="KW-0067">ATP-binding</keyword>
<dbReference type="InterPro" id="IPR027417">
    <property type="entry name" value="P-loop_NTPase"/>
</dbReference>
<dbReference type="EMBL" id="GL870960">
    <property type="protein sequence ID" value="EGC39255.1"/>
    <property type="molecule type" value="Genomic_DNA"/>
</dbReference>
<dbReference type="GeneID" id="10510101"/>
<feature type="region of interest" description="Disordered" evidence="8">
    <location>
        <begin position="268"/>
        <end position="302"/>
    </location>
</feature>
<feature type="transmembrane region" description="Helical" evidence="9">
    <location>
        <begin position="371"/>
        <end position="390"/>
    </location>
</feature>
<dbReference type="PANTHER" id="PTHR48041">
    <property type="entry name" value="ABC TRANSPORTER G FAMILY MEMBER 28"/>
    <property type="match status" value="1"/>
</dbReference>
<feature type="transmembrane region" description="Helical" evidence="9">
    <location>
        <begin position="567"/>
        <end position="587"/>
    </location>
</feature>
<dbReference type="Proteomes" id="UP000001064">
    <property type="component" value="Unassembled WGS sequence"/>
</dbReference>
<evidence type="ECO:0000256" key="4">
    <source>
        <dbReference type="ARBA" id="ARBA00022741"/>
    </source>
</evidence>
<dbReference type="GO" id="GO:0042626">
    <property type="term" value="F:ATPase-coupled transmembrane transporter activity"/>
    <property type="evidence" value="ECO:0000318"/>
    <property type="project" value="GO_Central"/>
</dbReference>
<keyword evidence="6 9" id="KW-1133">Transmembrane helix</keyword>
<keyword evidence="12" id="KW-1185">Reference proteome</keyword>
<dbReference type="PROSITE" id="PS50893">
    <property type="entry name" value="ABC_TRANSPORTER_2"/>
    <property type="match status" value="1"/>
</dbReference>
<dbReference type="InterPro" id="IPR017871">
    <property type="entry name" value="ABC_transporter-like_CS"/>
</dbReference>
<evidence type="ECO:0000256" key="7">
    <source>
        <dbReference type="ARBA" id="ARBA00023136"/>
    </source>
</evidence>
<dbReference type="OMA" id="FIINPAT"/>
<name>F0Z9R7_DICPU</name>
<evidence type="ECO:0000256" key="5">
    <source>
        <dbReference type="ARBA" id="ARBA00022840"/>
    </source>
</evidence>
<dbReference type="GO" id="GO:0016887">
    <property type="term" value="F:ATP hydrolysis activity"/>
    <property type="evidence" value="ECO:0007669"/>
    <property type="project" value="InterPro"/>
</dbReference>
<feature type="non-terminal residue" evidence="11">
    <location>
        <position position="1"/>
    </location>
</feature>
<organism evidence="11 12">
    <name type="scientific">Dictyostelium purpureum</name>
    <name type="common">Slime mold</name>
    <dbReference type="NCBI Taxonomy" id="5786"/>
    <lineage>
        <taxon>Eukaryota</taxon>
        <taxon>Amoebozoa</taxon>
        <taxon>Evosea</taxon>
        <taxon>Eumycetozoa</taxon>
        <taxon>Dictyostelia</taxon>
        <taxon>Dictyosteliales</taxon>
        <taxon>Dictyosteliaceae</taxon>
        <taxon>Dictyostelium</taxon>
    </lineage>
</organism>
<sequence>VPAGTFLAILGTSGSGKTTFLNTISGRSEDYIVGGEIFFNGHEVSKEEIKKTVGYVLQSDQLLPTLTVRETLQYAGLLRLPEHFTKERKLEIVEEIIGELALRECSNRLVGGFGKKRGISGGEMRRVSIGVQMLSNPGVIYLDEPTSGLDSFSAANLVQTLLSLSRSNNKSVIMTIHQPKNDIFKLFDRILLLSKGNIVYYGPTKDIVGHFASLGYDCPYDSNPADYILDLITVNLQNEKIQEESNNRLKYLIEGYRNSKIKQQIQSIDNNSDENNSNINSLDNDKLSIDNKGTDKKEKKEKKEFKIENRNTSLLLQTYLLTKRSLLHIARDKTLLAARMIETVLMALICGGIFYQLGVDLVGINSRVSCFYVITILQPYLIIIATILQYSEELLVFDREHYDQMYSSYSYWFATKISNLPFEVLSSLIFSCIFYWMADLRPAATNFFWFFLTLTLVQYASASIGMMSTSFIRQFAGASLMANLFMTFWSISAGFLLNPSTFPFYINWISYTSIYQYSFGAMAANELIGNQYPCPFEENDIQCLLYNGDQILSRLTLKSNNVRNNCLILFTIIVCLNLISFLALRFIKHKPK</sequence>
<dbReference type="PROSITE" id="PS00211">
    <property type="entry name" value="ABC_TRANSPORTER_1"/>
    <property type="match status" value="1"/>
</dbReference>
<evidence type="ECO:0000256" key="1">
    <source>
        <dbReference type="ARBA" id="ARBA00004141"/>
    </source>
</evidence>
<protein>
    <recommendedName>
        <fullName evidence="10">ABC transporter domain-containing protein</fullName>
    </recommendedName>
</protein>
<dbReference type="Pfam" id="PF00005">
    <property type="entry name" value="ABC_tran"/>
    <property type="match status" value="1"/>
</dbReference>
<accession>F0Z9R7</accession>
<evidence type="ECO:0000259" key="10">
    <source>
        <dbReference type="PROSITE" id="PS50893"/>
    </source>
</evidence>
<dbReference type="RefSeq" id="XP_003284159.1">
    <property type="nucleotide sequence ID" value="XM_003284111.1"/>
</dbReference>
<reference evidence="12" key="1">
    <citation type="journal article" date="2011" name="Genome Biol.">
        <title>Comparative genomics of the social amoebae Dictyostelium discoideum and Dictyostelium purpureum.</title>
        <authorList>
            <consortium name="US DOE Joint Genome Institute (JGI-PGF)"/>
            <person name="Sucgang R."/>
            <person name="Kuo A."/>
            <person name="Tian X."/>
            <person name="Salerno W."/>
            <person name="Parikh A."/>
            <person name="Feasley C.L."/>
            <person name="Dalin E."/>
            <person name="Tu H."/>
            <person name="Huang E."/>
            <person name="Barry K."/>
            <person name="Lindquist E."/>
            <person name="Shapiro H."/>
            <person name="Bruce D."/>
            <person name="Schmutz J."/>
            <person name="Salamov A."/>
            <person name="Fey P."/>
            <person name="Gaudet P."/>
            <person name="Anjard C."/>
            <person name="Babu M.M."/>
            <person name="Basu S."/>
            <person name="Bushmanova Y."/>
            <person name="van der Wel H."/>
            <person name="Katoh-Kurasawa M."/>
            <person name="Dinh C."/>
            <person name="Coutinho P.M."/>
            <person name="Saito T."/>
            <person name="Elias M."/>
            <person name="Schaap P."/>
            <person name="Kay R.R."/>
            <person name="Henrissat B."/>
            <person name="Eichinger L."/>
            <person name="Rivero F."/>
            <person name="Putnam N.H."/>
            <person name="West C.M."/>
            <person name="Loomis W.F."/>
            <person name="Chisholm R.L."/>
            <person name="Shaulsky G."/>
            <person name="Strassmann J.E."/>
            <person name="Queller D.C."/>
            <person name="Kuspa A."/>
            <person name="Grigoriev I.V."/>
        </authorList>
    </citation>
    <scope>NUCLEOTIDE SEQUENCE [LARGE SCALE GENOMIC DNA]</scope>
    <source>
        <strain evidence="12">QSDP1</strain>
    </source>
</reference>
<dbReference type="InterPro" id="IPR013525">
    <property type="entry name" value="ABC2_TM"/>
</dbReference>
<evidence type="ECO:0000256" key="6">
    <source>
        <dbReference type="ARBA" id="ARBA00022989"/>
    </source>
</evidence>
<dbReference type="AlphaFoldDB" id="F0Z9R7"/>
<dbReference type="eggNOG" id="KOG0061">
    <property type="taxonomic scope" value="Eukaryota"/>
</dbReference>
<dbReference type="SMART" id="SM00382">
    <property type="entry name" value="AAA"/>
    <property type="match status" value="1"/>
</dbReference>
<dbReference type="GO" id="GO:0140359">
    <property type="term" value="F:ABC-type transporter activity"/>
    <property type="evidence" value="ECO:0007669"/>
    <property type="project" value="InterPro"/>
</dbReference>
<dbReference type="GO" id="GO:0005524">
    <property type="term" value="F:ATP binding"/>
    <property type="evidence" value="ECO:0007669"/>
    <property type="project" value="UniProtKB-KW"/>
</dbReference>
<dbReference type="GO" id="GO:0016020">
    <property type="term" value="C:membrane"/>
    <property type="evidence" value="ECO:0000318"/>
    <property type="project" value="GO_Central"/>
</dbReference>
<dbReference type="OrthoDB" id="26425at2759"/>
<evidence type="ECO:0000256" key="3">
    <source>
        <dbReference type="ARBA" id="ARBA00022692"/>
    </source>
</evidence>
<evidence type="ECO:0000256" key="2">
    <source>
        <dbReference type="ARBA" id="ARBA00022448"/>
    </source>
</evidence>
<evidence type="ECO:0000256" key="9">
    <source>
        <dbReference type="SAM" id="Phobius"/>
    </source>
</evidence>
<feature type="transmembrane region" description="Helical" evidence="9">
    <location>
        <begin position="411"/>
        <end position="436"/>
    </location>
</feature>
<dbReference type="KEGG" id="dpp:DICPUDRAFT_27275"/>
<feature type="compositionally biased region" description="Basic and acidic residues" evidence="8">
    <location>
        <begin position="283"/>
        <end position="302"/>
    </location>
</feature>
<evidence type="ECO:0000256" key="8">
    <source>
        <dbReference type="SAM" id="MobiDB-lite"/>
    </source>
</evidence>
<dbReference type="GO" id="GO:0030587">
    <property type="term" value="P:sorocarp development"/>
    <property type="evidence" value="ECO:0007669"/>
    <property type="project" value="UniProtKB-ARBA"/>
</dbReference>
<dbReference type="InParanoid" id="F0Z9R7"/>
<dbReference type="Gene3D" id="3.40.50.300">
    <property type="entry name" value="P-loop containing nucleotide triphosphate hydrolases"/>
    <property type="match status" value="1"/>
</dbReference>
<dbReference type="GO" id="GO:0055085">
    <property type="term" value="P:transmembrane transport"/>
    <property type="evidence" value="ECO:0000318"/>
    <property type="project" value="GO_Central"/>
</dbReference>
<proteinExistence type="predicted"/>
<dbReference type="InterPro" id="IPR050352">
    <property type="entry name" value="ABCG_transporters"/>
</dbReference>
<feature type="transmembrane region" description="Helical" evidence="9">
    <location>
        <begin position="336"/>
        <end position="359"/>
    </location>
</feature>